<dbReference type="InterPro" id="IPR003961">
    <property type="entry name" value="FN3_dom"/>
</dbReference>
<gene>
    <name evidence="5" type="ORF">ACFS5M_05585</name>
</gene>
<proteinExistence type="predicted"/>
<keyword evidence="1 3" id="KW-0732">Signal</keyword>
<dbReference type="InterPro" id="IPR003599">
    <property type="entry name" value="Ig_sub"/>
</dbReference>
<evidence type="ECO:0000256" key="1">
    <source>
        <dbReference type="ARBA" id="ARBA00022729"/>
    </source>
</evidence>
<evidence type="ECO:0000259" key="4">
    <source>
        <dbReference type="PROSITE" id="PS50853"/>
    </source>
</evidence>
<dbReference type="PANTHER" id="PTHR19328">
    <property type="entry name" value="HEDGEHOG-INTERACTING PROTEIN"/>
    <property type="match status" value="1"/>
</dbReference>
<dbReference type="SMART" id="SM00409">
    <property type="entry name" value="IG"/>
    <property type="match status" value="2"/>
</dbReference>
<dbReference type="Pfam" id="PF07995">
    <property type="entry name" value="GSDH"/>
    <property type="match status" value="1"/>
</dbReference>
<dbReference type="CDD" id="cd00063">
    <property type="entry name" value="FN3"/>
    <property type="match status" value="1"/>
</dbReference>
<dbReference type="RefSeq" id="WP_183486635.1">
    <property type="nucleotide sequence ID" value="NZ_JBHUOV010000001.1"/>
</dbReference>
<dbReference type="InterPro" id="IPR011041">
    <property type="entry name" value="Quinoprot_gluc/sorb_DH_b-prop"/>
</dbReference>
<organism evidence="5 6">
    <name type="scientific">Lacinutrix iliipiscaria</name>
    <dbReference type="NCBI Taxonomy" id="1230532"/>
    <lineage>
        <taxon>Bacteria</taxon>
        <taxon>Pseudomonadati</taxon>
        <taxon>Bacteroidota</taxon>
        <taxon>Flavobacteriia</taxon>
        <taxon>Flavobacteriales</taxon>
        <taxon>Flavobacteriaceae</taxon>
        <taxon>Lacinutrix</taxon>
    </lineage>
</organism>
<dbReference type="PROSITE" id="PS50853">
    <property type="entry name" value="FN3"/>
    <property type="match status" value="1"/>
</dbReference>
<dbReference type="InterPro" id="IPR013098">
    <property type="entry name" value="Ig_I-set"/>
</dbReference>
<dbReference type="EMBL" id="JBHUOV010000001">
    <property type="protein sequence ID" value="MFD2823131.1"/>
    <property type="molecule type" value="Genomic_DNA"/>
</dbReference>
<dbReference type="Proteomes" id="UP001597533">
    <property type="component" value="Unassembled WGS sequence"/>
</dbReference>
<reference evidence="6" key="1">
    <citation type="journal article" date="2019" name="Int. J. Syst. Evol. Microbiol.">
        <title>The Global Catalogue of Microorganisms (GCM) 10K type strain sequencing project: providing services to taxonomists for standard genome sequencing and annotation.</title>
        <authorList>
            <consortium name="The Broad Institute Genomics Platform"/>
            <consortium name="The Broad Institute Genome Sequencing Center for Infectious Disease"/>
            <person name="Wu L."/>
            <person name="Ma J."/>
        </authorList>
    </citation>
    <scope>NUCLEOTIDE SEQUENCE [LARGE SCALE GENOMIC DNA]</scope>
    <source>
        <strain evidence="6">KCTC 32141</strain>
    </source>
</reference>
<evidence type="ECO:0000313" key="5">
    <source>
        <dbReference type="EMBL" id="MFD2823131.1"/>
    </source>
</evidence>
<dbReference type="InterPro" id="IPR012938">
    <property type="entry name" value="Glc/Sorbosone_DH"/>
</dbReference>
<evidence type="ECO:0000256" key="2">
    <source>
        <dbReference type="ARBA" id="ARBA00022737"/>
    </source>
</evidence>
<dbReference type="InterPro" id="IPR036179">
    <property type="entry name" value="Ig-like_dom_sf"/>
</dbReference>
<dbReference type="Gene3D" id="2.120.10.30">
    <property type="entry name" value="TolB, C-terminal domain"/>
    <property type="match status" value="1"/>
</dbReference>
<dbReference type="InterPro" id="IPR013783">
    <property type="entry name" value="Ig-like_fold"/>
</dbReference>
<dbReference type="SUPFAM" id="SSF50952">
    <property type="entry name" value="Soluble quinoprotein glucose dehydrogenase"/>
    <property type="match status" value="1"/>
</dbReference>
<dbReference type="SMART" id="SM00060">
    <property type="entry name" value="FN3"/>
    <property type="match status" value="1"/>
</dbReference>
<sequence length="834" mass="93648">MKGKLFTLILIFILSFPKANAQVLPTGFSIVEVVNNIENVSCFTFVDADNILIAKQSGEIYLLSNGVLSSEPIVEIPTIVTSVGGDKGLVGLKMDPDYPTSPYVYVTYTVESAVYNRISRFQFVDSDIELSSEEVLLDLQPIPNRWHTGGSIVIDDEGHLFSSTGDNSSPGRAQLMNYTHGKIVRINKDGTIPIDNPFYVGDGNPEDIIWSMGLRNPYTMAIHKPTNTIFVNDVGQHLWEEVNDASIGGRNFGWPLEEGYNSEGSIYDPPSYAYGHTVDDSDRLGNAITGGDFYDPIDPKYPSEYVGKYFFLEYDKQWINYIDPVLDGHDHIHDLTNSRETLGTEIPRGGIYLTTSPDGYLYYFSRIENTLYKIVYYDGDEPIILEHQEDTTTMIGERTRFEITAVGAPELIYDWYKDGSLINRPVNTNIYSFPDTQVTRAGTYQVKVSNSFGEVWTNEWELTVIPFNEAPECTIVSPEPTLTYQAGDIISFEATASDTEQGVLPPENFEWYVNFHHDDHVHDGPPIAIDLSSGNFTIPDVGESSSNVYYEFIVRVHDDIGQETESSVNIYPQISSVSFVTSPPDLEVTIDGPRYQTPLTEDFVEHLKLPIGAPPYQTLPGVGAIYRLSHWSETVVDDLYTIPDDDIEITAHFAECTYPDNIAFLAFEETPFGVSFNWPATTLPCNQGFTLENLNSAELFDVLAFRDVSEYDYLVGGLEEGVEYQFRVQAYNEYGVSDYTYVSFTLGVDDTNQLSHVSVFPNPVQNYFVLDGLKVEAPYEINMYSILGQSVNRLLVSNLDGNQLQYDVSKLSKGVYFLRLSSEGKEKTFKIIKN</sequence>
<dbReference type="NCBIfam" id="TIGR04183">
    <property type="entry name" value="Por_Secre_tail"/>
    <property type="match status" value="1"/>
</dbReference>
<dbReference type="InterPro" id="IPR011042">
    <property type="entry name" value="6-blade_b-propeller_TolB-like"/>
</dbReference>
<feature type="chain" id="PRO_5046952306" evidence="3">
    <location>
        <begin position="22"/>
        <end position="834"/>
    </location>
</feature>
<dbReference type="Pfam" id="PF18962">
    <property type="entry name" value="Por_Secre_tail"/>
    <property type="match status" value="1"/>
</dbReference>
<keyword evidence="2" id="KW-0677">Repeat</keyword>
<name>A0ABW5WMM8_9FLAO</name>
<accession>A0ABW5WMM8</accession>
<dbReference type="SUPFAM" id="SSF49265">
    <property type="entry name" value="Fibronectin type III"/>
    <property type="match status" value="1"/>
</dbReference>
<evidence type="ECO:0000313" key="6">
    <source>
        <dbReference type="Proteomes" id="UP001597533"/>
    </source>
</evidence>
<dbReference type="Pfam" id="PF07679">
    <property type="entry name" value="I-set"/>
    <property type="match status" value="1"/>
</dbReference>
<dbReference type="InterPro" id="IPR026444">
    <property type="entry name" value="Secre_tail"/>
</dbReference>
<comment type="caution">
    <text evidence="5">The sequence shown here is derived from an EMBL/GenBank/DDBJ whole genome shotgun (WGS) entry which is preliminary data.</text>
</comment>
<dbReference type="SUPFAM" id="SSF48726">
    <property type="entry name" value="Immunoglobulin"/>
    <property type="match status" value="1"/>
</dbReference>
<dbReference type="Gene3D" id="2.60.40.10">
    <property type="entry name" value="Immunoglobulins"/>
    <property type="match status" value="2"/>
</dbReference>
<feature type="domain" description="Fibronectin type-III" evidence="4">
    <location>
        <begin position="658"/>
        <end position="751"/>
    </location>
</feature>
<dbReference type="InterPro" id="IPR036116">
    <property type="entry name" value="FN3_sf"/>
</dbReference>
<feature type="signal peptide" evidence="3">
    <location>
        <begin position="1"/>
        <end position="21"/>
    </location>
</feature>
<evidence type="ECO:0000256" key="3">
    <source>
        <dbReference type="SAM" id="SignalP"/>
    </source>
</evidence>
<protein>
    <submittedName>
        <fullName evidence="5">PQQ-dependent sugar dehydrogenase</fullName>
    </submittedName>
</protein>
<dbReference type="PANTHER" id="PTHR19328:SF13">
    <property type="entry name" value="HIPL1 PROTEIN"/>
    <property type="match status" value="1"/>
</dbReference>
<keyword evidence="6" id="KW-1185">Reference proteome</keyword>